<organism evidence="1 2">
    <name type="scientific">Leptospira noumeaensis</name>
    <dbReference type="NCBI Taxonomy" id="2484964"/>
    <lineage>
        <taxon>Bacteria</taxon>
        <taxon>Pseudomonadati</taxon>
        <taxon>Spirochaetota</taxon>
        <taxon>Spirochaetia</taxon>
        <taxon>Leptospirales</taxon>
        <taxon>Leptospiraceae</taxon>
        <taxon>Leptospira</taxon>
    </lineage>
</organism>
<evidence type="ECO:0000313" key="2">
    <source>
        <dbReference type="Proteomes" id="UP000298009"/>
    </source>
</evidence>
<protein>
    <submittedName>
        <fullName evidence="1">Uncharacterized protein</fullName>
    </submittedName>
</protein>
<keyword evidence="2" id="KW-1185">Reference proteome</keyword>
<dbReference type="EMBL" id="RQFK01000033">
    <property type="protein sequence ID" value="TGK78474.1"/>
    <property type="molecule type" value="Genomic_DNA"/>
</dbReference>
<reference evidence="1" key="1">
    <citation type="journal article" date="2019" name="PLoS Negl. Trop. Dis.">
        <title>Revisiting the worldwide diversity of Leptospira species in the environment.</title>
        <authorList>
            <person name="Vincent A.T."/>
            <person name="Schiettekatte O."/>
            <person name="Bourhy P."/>
            <person name="Veyrier F.J."/>
            <person name="Picardeau M."/>
        </authorList>
    </citation>
    <scope>NUCLEOTIDE SEQUENCE [LARGE SCALE GENOMIC DNA]</scope>
    <source>
        <strain evidence="1">201800287</strain>
    </source>
</reference>
<dbReference type="Proteomes" id="UP000298009">
    <property type="component" value="Unassembled WGS sequence"/>
</dbReference>
<dbReference type="RefSeq" id="WP_135603005.1">
    <property type="nucleotide sequence ID" value="NZ_RQFK01000033.1"/>
</dbReference>
<dbReference type="AlphaFoldDB" id="A0A4R9HZS6"/>
<proteinExistence type="predicted"/>
<name>A0A4R9HZS6_9LEPT</name>
<sequence>MVDQRNSFFQFRPFDEEIEYKFHSAGFDTNEYFGTLKNELVRFGLTQVDTLDELLHSIDKKLTDEPYRNYMNHPIRVTLSYVSLLSEPTIQDVLFGLSHNVIELQIQDGLGISLKNLEKIQTISIDRKREKDKVYRKEFYDQIEFYSPELLLFKALDKLDNTLSWVFLDLDQYHIDVVIEEVCPRLRKYNEKVSSYLENLVYYTIDEKVKKRFRLKYDK</sequence>
<dbReference type="OrthoDB" id="325941at2"/>
<comment type="caution">
    <text evidence="1">The sequence shown here is derived from an EMBL/GenBank/DDBJ whole genome shotgun (WGS) entry which is preliminary data.</text>
</comment>
<gene>
    <name evidence="1" type="ORF">EHQ24_18160</name>
</gene>
<evidence type="ECO:0000313" key="1">
    <source>
        <dbReference type="EMBL" id="TGK78474.1"/>
    </source>
</evidence>
<accession>A0A4R9HZS6</accession>